<dbReference type="InterPro" id="IPR053027">
    <property type="entry name" value="AGGF1"/>
</dbReference>
<evidence type="ECO:0000259" key="4">
    <source>
        <dbReference type="PROSITE" id="PS50174"/>
    </source>
</evidence>
<evidence type="ECO:0000256" key="1">
    <source>
        <dbReference type="SAM" id="Coils"/>
    </source>
</evidence>
<dbReference type="Proteomes" id="UP000278807">
    <property type="component" value="Unassembled WGS sequence"/>
</dbReference>
<evidence type="ECO:0000256" key="2">
    <source>
        <dbReference type="SAM" id="MobiDB-lite"/>
    </source>
</evidence>
<dbReference type="SMART" id="SM00443">
    <property type="entry name" value="G_patch"/>
    <property type="match status" value="1"/>
</dbReference>
<feature type="coiled-coil region" evidence="1">
    <location>
        <begin position="9"/>
        <end position="43"/>
    </location>
</feature>
<dbReference type="CDD" id="cd16164">
    <property type="entry name" value="OCRE_VG5Q"/>
    <property type="match status" value="1"/>
</dbReference>
<reference evidence="5 6" key="2">
    <citation type="submission" date="2018-11" db="EMBL/GenBank/DDBJ databases">
        <authorList>
            <consortium name="Pathogen Informatics"/>
        </authorList>
    </citation>
    <scope>NUCLEOTIDE SEQUENCE [LARGE SCALE GENOMIC DNA]</scope>
</reference>
<dbReference type="InterPro" id="IPR000467">
    <property type="entry name" value="G_patch_dom"/>
</dbReference>
<dbReference type="Pfam" id="PF17780">
    <property type="entry name" value="OCRE"/>
    <property type="match status" value="1"/>
</dbReference>
<dbReference type="Gene3D" id="2.60.200.20">
    <property type="match status" value="1"/>
</dbReference>
<evidence type="ECO:0000313" key="5">
    <source>
        <dbReference type="EMBL" id="VDN98713.1"/>
    </source>
</evidence>
<dbReference type="PROSITE" id="PS50174">
    <property type="entry name" value="G_PATCH"/>
    <property type="match status" value="1"/>
</dbReference>
<keyword evidence="1" id="KW-0175">Coiled coil</keyword>
<dbReference type="STRING" id="102285.A0A0R3T717"/>
<feature type="region of interest" description="Disordered" evidence="2">
    <location>
        <begin position="177"/>
        <end position="309"/>
    </location>
</feature>
<evidence type="ECO:0000313" key="7">
    <source>
        <dbReference type="WBParaSite" id="HNAJ_0000285501-mRNA-1"/>
    </source>
</evidence>
<dbReference type="PROSITE" id="PS50006">
    <property type="entry name" value="FHA_DOMAIN"/>
    <property type="match status" value="1"/>
</dbReference>
<dbReference type="InterPro" id="IPR008984">
    <property type="entry name" value="SMAD_FHA_dom_sf"/>
</dbReference>
<evidence type="ECO:0000313" key="6">
    <source>
        <dbReference type="Proteomes" id="UP000278807"/>
    </source>
</evidence>
<evidence type="ECO:0000259" key="3">
    <source>
        <dbReference type="PROSITE" id="PS50006"/>
    </source>
</evidence>
<keyword evidence="6" id="KW-1185">Reference proteome</keyword>
<organism evidence="7">
    <name type="scientific">Rodentolepis nana</name>
    <name type="common">Dwarf tapeworm</name>
    <name type="synonym">Hymenolepis nana</name>
    <dbReference type="NCBI Taxonomy" id="102285"/>
    <lineage>
        <taxon>Eukaryota</taxon>
        <taxon>Metazoa</taxon>
        <taxon>Spiralia</taxon>
        <taxon>Lophotrochozoa</taxon>
        <taxon>Platyhelminthes</taxon>
        <taxon>Cestoda</taxon>
        <taxon>Eucestoda</taxon>
        <taxon>Cyclophyllidea</taxon>
        <taxon>Hymenolepididae</taxon>
        <taxon>Rodentolepis</taxon>
    </lineage>
</organism>
<dbReference type="Pfam" id="PF00498">
    <property type="entry name" value="FHA"/>
    <property type="match status" value="1"/>
</dbReference>
<proteinExistence type="predicted"/>
<dbReference type="PANTHER" id="PTHR23106:SF24">
    <property type="entry name" value="ANGIOGENIC FACTOR WITH G PATCH AND FHA DOMAINS 1"/>
    <property type="match status" value="1"/>
</dbReference>
<feature type="compositionally biased region" description="Low complexity" evidence="2">
    <location>
        <begin position="187"/>
        <end position="199"/>
    </location>
</feature>
<gene>
    <name evidence="5" type="ORF">HNAJ_LOCUS2854</name>
</gene>
<dbReference type="AlphaFoldDB" id="A0A0R3T717"/>
<dbReference type="InterPro" id="IPR000253">
    <property type="entry name" value="FHA_dom"/>
</dbReference>
<dbReference type="SUPFAM" id="SSF49879">
    <property type="entry name" value="SMAD/FHA domain"/>
    <property type="match status" value="1"/>
</dbReference>
<dbReference type="Pfam" id="PF01585">
    <property type="entry name" value="G-patch"/>
    <property type="match status" value="1"/>
</dbReference>
<feature type="compositionally biased region" description="Basic residues" evidence="2">
    <location>
        <begin position="269"/>
        <end position="281"/>
    </location>
</feature>
<feature type="compositionally biased region" description="Basic residues" evidence="2">
    <location>
        <begin position="240"/>
        <end position="260"/>
    </location>
</feature>
<dbReference type="EMBL" id="UZAE01001517">
    <property type="protein sequence ID" value="VDN98713.1"/>
    <property type="molecule type" value="Genomic_DNA"/>
</dbReference>
<feature type="domain" description="FHA" evidence="3">
    <location>
        <begin position="355"/>
        <end position="408"/>
    </location>
</feature>
<sequence>MQFDVFEKLSELETKIHLQKEEMQRKEDKIRHLTDQNNFLLNQLEVNMREIAALRKSQSSEIIETLEKEVQTEWNVVVTESKVVDSAFAGSEASIADILKQTSDAVTSNTGYVFDEQTGLYFDKNSGYYYDSENQLFFEPRSGIYYTYNSETQEYSYHSSVSSEFSEKFKALQEKWSRDGNEKLSSQRKLSSPRRSPSPSERHSPRRRRLRSNSASSEASSYYRYRRRRRGARERDHSSGRHHRHHRRRSRSRSHSRRSYSRSSSSRDRYRHRSRGRRSRDRYRSSSSSSRCHSSRYRDRDAPTNKTNGTCIAATPVVYPPSVRLTVLGSGPNGPAVGSVGVLTSRDASRGLGCLGRDNRFCQHIFDLSQDPELDEIHCEITFNELDQVYHLRDKKALSGTFLNGNKLDGGEKKAIKHGDVLRIGANKLLIHIHPGRETCGQCDSSEIKAAIESEATLAAASTTTEKQSLSPKDAPVTTKNDAVKAKYAYKKKNRRSCPRQRTDVALNDQSQYQDRAAMRRARDKAVSASAQAIVGTAAAAQIGDGLSSMGGASVLTPIDESNVGARLLTKMGWNKGEGLGREKGGIAEPISASMRLDHRAGLGFGVNAVPIDSTPSELRQARALSVTQERYRQIEERERQGQS</sequence>
<feature type="compositionally biased region" description="Low complexity" evidence="2">
    <location>
        <begin position="212"/>
        <end position="223"/>
    </location>
</feature>
<dbReference type="GO" id="GO:0003676">
    <property type="term" value="F:nucleic acid binding"/>
    <property type="evidence" value="ECO:0007669"/>
    <property type="project" value="InterPro"/>
</dbReference>
<dbReference type="InterPro" id="IPR041591">
    <property type="entry name" value="OCRE"/>
</dbReference>
<name>A0A0R3T717_RODNA</name>
<protein>
    <submittedName>
        <fullName evidence="7">Angiogenic factor with G patch and FHA domains 1</fullName>
    </submittedName>
</protein>
<dbReference type="InterPro" id="IPR035624">
    <property type="entry name" value="AGGF1_OCRE"/>
</dbReference>
<dbReference type="PANTHER" id="PTHR23106">
    <property type="entry name" value="ANGIOGENIC FACTOR WITH G PATCH AND FHA DOMAINS 1"/>
    <property type="match status" value="1"/>
</dbReference>
<accession>A0A0R3T717</accession>
<feature type="domain" description="G-patch" evidence="4">
    <location>
        <begin position="561"/>
        <end position="608"/>
    </location>
</feature>
<dbReference type="WBParaSite" id="HNAJ_0000285501-mRNA-1">
    <property type="protein sequence ID" value="HNAJ_0000285501-mRNA-1"/>
    <property type="gene ID" value="HNAJ_0000285501"/>
</dbReference>
<dbReference type="OrthoDB" id="2538319at2759"/>
<reference evidence="7" key="1">
    <citation type="submission" date="2017-02" db="UniProtKB">
        <authorList>
            <consortium name="WormBaseParasite"/>
        </authorList>
    </citation>
    <scope>IDENTIFICATION</scope>
</reference>